<gene>
    <name evidence="3" type="ORF">CCGE525_17010</name>
</gene>
<dbReference type="Pfam" id="PF13561">
    <property type="entry name" value="adh_short_C2"/>
    <property type="match status" value="1"/>
</dbReference>
<dbReference type="Gene3D" id="3.40.50.720">
    <property type="entry name" value="NAD(P)-binding Rossmann-like Domain"/>
    <property type="match status" value="1"/>
</dbReference>
<dbReference type="CDD" id="cd05233">
    <property type="entry name" value="SDR_c"/>
    <property type="match status" value="1"/>
</dbReference>
<dbReference type="InterPro" id="IPR051122">
    <property type="entry name" value="SDR_DHRS6-like"/>
</dbReference>
<dbReference type="PANTHER" id="PTHR43477:SF1">
    <property type="entry name" value="DIHYDROANTICAPSIN 7-DEHYDROGENASE"/>
    <property type="match status" value="1"/>
</dbReference>
<dbReference type="RefSeq" id="WP_120705309.1">
    <property type="nucleotide sequence ID" value="NZ_CP032694.1"/>
</dbReference>
<sequence>MKSLIDQRVLVLGGSSGIGLATAKAAADAGAKVTIASRSQAKLDEALTGLAATARAVVLDTGDEAAIDRFFAEEAPWDHIVISAAQTASGPVRSLPLPDAKQAMESKFWGAYRIAHAAKFSERATLTFITGYLAVRPSATSVLQGAINAALEALARGLALELAPVRVNAVSPGLIDTPLWSKMAEETRQGMFTRVAASLPARVVGTPEDIANAALFLMTTPFATGSTVRVDGGGAIA</sequence>
<evidence type="ECO:0000313" key="4">
    <source>
        <dbReference type="Proteomes" id="UP000282195"/>
    </source>
</evidence>
<dbReference type="KEGG" id="rjg:CCGE525_17010"/>
<keyword evidence="2" id="KW-0560">Oxidoreductase</keyword>
<reference evidence="3 4" key="1">
    <citation type="submission" date="2018-10" db="EMBL/GenBank/DDBJ databases">
        <title>Rhizobium etli, R. leguminosarum and a new Rhizobium genospecies from Phaseolus dumosus.</title>
        <authorList>
            <person name="Ramirez-Puebla S.T."/>
            <person name="Rogel-Hernandez M.A."/>
            <person name="Guerrero G."/>
            <person name="Ormeno-Orrillo E."/>
            <person name="Martinez-Romero J.C."/>
            <person name="Negrete-Yankelevich S."/>
            <person name="Martinez-Romero E."/>
        </authorList>
    </citation>
    <scope>NUCLEOTIDE SEQUENCE [LARGE SCALE GENOMIC DNA]</scope>
    <source>
        <strain evidence="3 4">CCGE525</strain>
    </source>
</reference>
<dbReference type="SUPFAM" id="SSF51735">
    <property type="entry name" value="NAD(P)-binding Rossmann-fold domains"/>
    <property type="match status" value="1"/>
</dbReference>
<dbReference type="AlphaFoldDB" id="A0A387FXI4"/>
<dbReference type="NCBIfam" id="NF005449">
    <property type="entry name" value="PRK07041.1"/>
    <property type="match status" value="1"/>
</dbReference>
<dbReference type="OrthoDB" id="9806974at2"/>
<dbReference type="EMBL" id="CP032694">
    <property type="protein sequence ID" value="AYG60322.1"/>
    <property type="molecule type" value="Genomic_DNA"/>
</dbReference>
<organism evidence="3 4">
    <name type="scientific">Rhizobium jaguaris</name>
    <dbReference type="NCBI Taxonomy" id="1312183"/>
    <lineage>
        <taxon>Bacteria</taxon>
        <taxon>Pseudomonadati</taxon>
        <taxon>Pseudomonadota</taxon>
        <taxon>Alphaproteobacteria</taxon>
        <taxon>Hyphomicrobiales</taxon>
        <taxon>Rhizobiaceae</taxon>
        <taxon>Rhizobium/Agrobacterium group</taxon>
        <taxon>Rhizobium</taxon>
    </lineage>
</organism>
<evidence type="ECO:0000313" key="3">
    <source>
        <dbReference type="EMBL" id="AYG60322.1"/>
    </source>
</evidence>
<name>A0A387FXI4_9HYPH</name>
<dbReference type="PRINTS" id="PR00081">
    <property type="entry name" value="GDHRDH"/>
</dbReference>
<dbReference type="Proteomes" id="UP000282195">
    <property type="component" value="Chromosome"/>
</dbReference>
<evidence type="ECO:0000256" key="2">
    <source>
        <dbReference type="ARBA" id="ARBA00023002"/>
    </source>
</evidence>
<comment type="similarity">
    <text evidence="1">Belongs to the short-chain dehydrogenases/reductases (SDR) family.</text>
</comment>
<dbReference type="InterPro" id="IPR002347">
    <property type="entry name" value="SDR_fam"/>
</dbReference>
<dbReference type="GO" id="GO:0016491">
    <property type="term" value="F:oxidoreductase activity"/>
    <property type="evidence" value="ECO:0007669"/>
    <property type="project" value="UniProtKB-KW"/>
</dbReference>
<protein>
    <submittedName>
        <fullName evidence="3">SDR family oxidoreductase</fullName>
    </submittedName>
</protein>
<proteinExistence type="inferred from homology"/>
<dbReference type="InterPro" id="IPR036291">
    <property type="entry name" value="NAD(P)-bd_dom_sf"/>
</dbReference>
<keyword evidence="4" id="KW-1185">Reference proteome</keyword>
<accession>A0A387FXI4</accession>
<dbReference type="PANTHER" id="PTHR43477">
    <property type="entry name" value="DIHYDROANTICAPSIN 7-DEHYDROGENASE"/>
    <property type="match status" value="1"/>
</dbReference>
<evidence type="ECO:0000256" key="1">
    <source>
        <dbReference type="ARBA" id="ARBA00006484"/>
    </source>
</evidence>